<gene>
    <name evidence="1" type="ORF">DGYR_LOCUS9385</name>
</gene>
<sequence length="417" mass="48845">MCENFDMFDMKDISYEVYKVGSNIMEVDLEELRLKVFEANHPVIEIPLIFQNFPAIDKPLNPFLNVHDHIMIKTCLEPIFLNILSNSKFREKRFYNTLKELYENDNSLNKYVTRRKLGRFCTAQEYFIKYRILMAKKYFEESFFGCGNSKNVFLEYLTEEIKNDKNWDKVEEILIPIVNPYTTLTKSVRLNGINAKQYFAIQYRIMHIITRLIEDSNQPLEDIINIGFFDIKYKVCFNTTEIVTSIIGQSEINPLATYNTVYLGSYNEISKAFQTTGYHNNYETNLIMEMIIFSATGIPIDPEDILISSYPCKYTETLNEISFIVLFEQISIWLTNSDLSNDLRLPIAHAKCILLLETGYLQLEEVFKKNSLYGIFSKGDIRNRNDSIKRTIKRIEEVFSNKMGHITDEAVLERVYG</sequence>
<organism evidence="1 2">
    <name type="scientific">Dimorphilus gyrociliatus</name>
    <dbReference type="NCBI Taxonomy" id="2664684"/>
    <lineage>
        <taxon>Eukaryota</taxon>
        <taxon>Metazoa</taxon>
        <taxon>Spiralia</taxon>
        <taxon>Lophotrochozoa</taxon>
        <taxon>Annelida</taxon>
        <taxon>Polychaeta</taxon>
        <taxon>Polychaeta incertae sedis</taxon>
        <taxon>Dinophilidae</taxon>
        <taxon>Dimorphilus</taxon>
    </lineage>
</organism>
<dbReference type="Proteomes" id="UP000549394">
    <property type="component" value="Unassembled WGS sequence"/>
</dbReference>
<proteinExistence type="predicted"/>
<accession>A0A7I8VYL6</accession>
<dbReference type="AlphaFoldDB" id="A0A7I8VYL6"/>
<comment type="caution">
    <text evidence="1">The sequence shown here is derived from an EMBL/GenBank/DDBJ whole genome shotgun (WGS) entry which is preliminary data.</text>
</comment>
<protein>
    <submittedName>
        <fullName evidence="1">Uncharacterized protein</fullName>
    </submittedName>
</protein>
<evidence type="ECO:0000313" key="2">
    <source>
        <dbReference type="Proteomes" id="UP000549394"/>
    </source>
</evidence>
<dbReference type="EMBL" id="CAJFCJ010000014">
    <property type="protein sequence ID" value="CAD5121427.1"/>
    <property type="molecule type" value="Genomic_DNA"/>
</dbReference>
<name>A0A7I8VYL6_9ANNE</name>
<reference evidence="1 2" key="1">
    <citation type="submission" date="2020-08" db="EMBL/GenBank/DDBJ databases">
        <authorList>
            <person name="Hejnol A."/>
        </authorList>
    </citation>
    <scope>NUCLEOTIDE SEQUENCE [LARGE SCALE GENOMIC DNA]</scope>
</reference>
<keyword evidence="2" id="KW-1185">Reference proteome</keyword>
<evidence type="ECO:0000313" key="1">
    <source>
        <dbReference type="EMBL" id="CAD5121427.1"/>
    </source>
</evidence>